<dbReference type="EMBL" id="CAEZUL010000074">
    <property type="protein sequence ID" value="CAB4601155.1"/>
    <property type="molecule type" value="Genomic_DNA"/>
</dbReference>
<dbReference type="InterPro" id="IPR043168">
    <property type="entry name" value="DegV_C"/>
</dbReference>
<evidence type="ECO:0000256" key="1">
    <source>
        <dbReference type="ARBA" id="ARBA00023121"/>
    </source>
</evidence>
<dbReference type="PANTHER" id="PTHR33434">
    <property type="entry name" value="DEGV DOMAIN-CONTAINING PROTEIN DR_1986-RELATED"/>
    <property type="match status" value="1"/>
</dbReference>
<sequence>MTVRIVTDSSCDLPQHMADALGIRIVPLSVRFGDTEYIDRTTITATEFWSKCAASPVLPETAAPSPGQYEAEYRALAAAGATGIVVICLSSDLSATMQSAELGARAVAPEIDVRIIDSRNASMGLGLTVLECAEAAQRGTGTDEIVALANSMIPRMRVFAALDTLDNLKKGGRIGGAKAMLATALSIKPLISITNGLVEEAGKQRTRSKALAYLVDILKNQPGTVERLSVLNAQCADIDAFVAMVKTVYSGEIIVGDIGAVIGTHAGQGTIGIALRLSA</sequence>
<dbReference type="InterPro" id="IPR003797">
    <property type="entry name" value="DegV"/>
</dbReference>
<dbReference type="AlphaFoldDB" id="A0A6J6GQJ8"/>
<dbReference type="SUPFAM" id="SSF82549">
    <property type="entry name" value="DAK1/DegV-like"/>
    <property type="match status" value="1"/>
</dbReference>
<organism evidence="2">
    <name type="scientific">freshwater metagenome</name>
    <dbReference type="NCBI Taxonomy" id="449393"/>
    <lineage>
        <taxon>unclassified sequences</taxon>
        <taxon>metagenomes</taxon>
        <taxon>ecological metagenomes</taxon>
    </lineage>
</organism>
<evidence type="ECO:0000313" key="2">
    <source>
        <dbReference type="EMBL" id="CAB4601155.1"/>
    </source>
</evidence>
<dbReference type="GO" id="GO:0008289">
    <property type="term" value="F:lipid binding"/>
    <property type="evidence" value="ECO:0007669"/>
    <property type="project" value="UniProtKB-KW"/>
</dbReference>
<dbReference type="PROSITE" id="PS51482">
    <property type="entry name" value="DEGV"/>
    <property type="match status" value="1"/>
</dbReference>
<dbReference type="PANTHER" id="PTHR33434:SF2">
    <property type="entry name" value="FATTY ACID-BINDING PROTEIN TM_1468"/>
    <property type="match status" value="1"/>
</dbReference>
<dbReference type="Gene3D" id="3.30.1180.10">
    <property type="match status" value="1"/>
</dbReference>
<gene>
    <name evidence="2" type="ORF">UFOPK1808_00774</name>
</gene>
<keyword evidence="1" id="KW-0446">Lipid-binding</keyword>
<dbReference type="InterPro" id="IPR050270">
    <property type="entry name" value="DegV_domain_contain"/>
</dbReference>
<name>A0A6J6GQJ8_9ZZZZ</name>
<reference evidence="2" key="1">
    <citation type="submission" date="2020-05" db="EMBL/GenBank/DDBJ databases">
        <authorList>
            <person name="Chiriac C."/>
            <person name="Salcher M."/>
            <person name="Ghai R."/>
            <person name="Kavagutti S V."/>
        </authorList>
    </citation>
    <scope>NUCLEOTIDE SEQUENCE</scope>
</reference>
<accession>A0A6J6GQJ8</accession>
<dbReference type="NCBIfam" id="TIGR00762">
    <property type="entry name" value="DegV"/>
    <property type="match status" value="1"/>
</dbReference>
<dbReference type="Pfam" id="PF02645">
    <property type="entry name" value="DegV"/>
    <property type="match status" value="1"/>
</dbReference>
<proteinExistence type="predicted"/>
<protein>
    <submittedName>
        <fullName evidence="2">Unannotated protein</fullName>
    </submittedName>
</protein>
<dbReference type="Gene3D" id="3.40.50.10170">
    <property type="match status" value="1"/>
</dbReference>